<evidence type="ECO:0000313" key="1">
    <source>
        <dbReference type="EMBL" id="GAI27929.1"/>
    </source>
</evidence>
<gene>
    <name evidence="1" type="ORF">S06H3_28325</name>
</gene>
<organism evidence="1">
    <name type="scientific">marine sediment metagenome</name>
    <dbReference type="NCBI Taxonomy" id="412755"/>
    <lineage>
        <taxon>unclassified sequences</taxon>
        <taxon>metagenomes</taxon>
        <taxon>ecological metagenomes</taxon>
    </lineage>
</organism>
<proteinExistence type="predicted"/>
<accession>X1PAH2</accession>
<dbReference type="AlphaFoldDB" id="X1PAH2"/>
<reference evidence="1" key="1">
    <citation type="journal article" date="2014" name="Front. Microbiol.">
        <title>High frequency of phylogenetically diverse reductive dehalogenase-homologous genes in deep subseafloor sedimentary metagenomes.</title>
        <authorList>
            <person name="Kawai M."/>
            <person name="Futagami T."/>
            <person name="Toyoda A."/>
            <person name="Takaki Y."/>
            <person name="Nishi S."/>
            <person name="Hori S."/>
            <person name="Arai W."/>
            <person name="Tsubouchi T."/>
            <person name="Morono Y."/>
            <person name="Uchiyama I."/>
            <person name="Ito T."/>
            <person name="Fujiyama A."/>
            <person name="Inagaki F."/>
            <person name="Takami H."/>
        </authorList>
    </citation>
    <scope>NUCLEOTIDE SEQUENCE</scope>
    <source>
        <strain evidence="1">Expedition CK06-06</strain>
    </source>
</reference>
<dbReference type="EMBL" id="BARV01016516">
    <property type="protein sequence ID" value="GAI27929.1"/>
    <property type="molecule type" value="Genomic_DNA"/>
</dbReference>
<sequence length="41" mass="4770">MIRLGPSGLKKGLKRIKNLIVEEISLVDRPAIRRQFLLQLR</sequence>
<comment type="caution">
    <text evidence="1">The sequence shown here is derived from an EMBL/GenBank/DDBJ whole genome shotgun (WGS) entry which is preliminary data.</text>
</comment>
<name>X1PAH2_9ZZZZ</name>
<protein>
    <submittedName>
        <fullName evidence="1">Uncharacterized protein</fullName>
    </submittedName>
</protein>
<feature type="non-terminal residue" evidence="1">
    <location>
        <position position="41"/>
    </location>
</feature>